<dbReference type="Proteomes" id="UP000254875">
    <property type="component" value="Unassembled WGS sequence"/>
</dbReference>
<evidence type="ECO:0000313" key="2">
    <source>
        <dbReference type="Proteomes" id="UP000254875"/>
    </source>
</evidence>
<organism evidence="1 2">
    <name type="scientific">Paraburkholderia lacunae</name>
    <dbReference type="NCBI Taxonomy" id="2211104"/>
    <lineage>
        <taxon>Bacteria</taxon>
        <taxon>Pseudomonadati</taxon>
        <taxon>Pseudomonadota</taxon>
        <taxon>Betaproteobacteria</taxon>
        <taxon>Burkholderiales</taxon>
        <taxon>Burkholderiaceae</taxon>
        <taxon>Paraburkholderia</taxon>
    </lineage>
</organism>
<name>A0A370MYU8_9BURK</name>
<proteinExistence type="predicted"/>
<dbReference type="EMBL" id="QHKS01000033">
    <property type="protein sequence ID" value="RDJ98558.1"/>
    <property type="molecule type" value="Genomic_DNA"/>
</dbReference>
<sequence>MDLWIQPCAPCADLYGKPAEELPHQDLTLNGAGAVKDARVEEHYTCVQCRAVFARILAGPPARQIWILLNAGQH</sequence>
<keyword evidence="2" id="KW-1185">Reference proteome</keyword>
<reference evidence="2" key="1">
    <citation type="submission" date="2018-05" db="EMBL/GenBank/DDBJ databases">
        <authorList>
            <person name="Feng T."/>
        </authorList>
    </citation>
    <scope>NUCLEOTIDE SEQUENCE [LARGE SCALE GENOMIC DNA]</scope>
    <source>
        <strain evidence="2">S27</strain>
    </source>
</reference>
<accession>A0A370MYU8</accession>
<dbReference type="OrthoDB" id="8779555at2"/>
<comment type="caution">
    <text evidence="1">The sequence shown here is derived from an EMBL/GenBank/DDBJ whole genome shotgun (WGS) entry which is preliminary data.</text>
</comment>
<evidence type="ECO:0000313" key="1">
    <source>
        <dbReference type="EMBL" id="RDJ98558.1"/>
    </source>
</evidence>
<gene>
    <name evidence="1" type="ORF">DLM46_33085</name>
</gene>
<dbReference type="AlphaFoldDB" id="A0A370MYU8"/>
<protein>
    <submittedName>
        <fullName evidence="1">Uncharacterized protein</fullName>
    </submittedName>
</protein>